<dbReference type="PROSITE" id="PS50905">
    <property type="entry name" value="FERRITIN_LIKE"/>
    <property type="match status" value="1"/>
</dbReference>
<keyword evidence="4 5" id="KW-0408">Iron</keyword>
<dbReference type="PANTHER" id="PTHR11431">
    <property type="entry name" value="FERRITIN"/>
    <property type="match status" value="1"/>
</dbReference>
<dbReference type="Gene3D" id="1.20.1260.10">
    <property type="match status" value="1"/>
</dbReference>
<keyword evidence="2 5" id="KW-0479">Metal-binding</keyword>
<evidence type="ECO:0000256" key="3">
    <source>
        <dbReference type="ARBA" id="ARBA00023002"/>
    </source>
</evidence>
<dbReference type="CDD" id="cd01055">
    <property type="entry name" value="Nonheme_Ferritin"/>
    <property type="match status" value="1"/>
</dbReference>
<dbReference type="RefSeq" id="WP_378036104.1">
    <property type="nucleotide sequence ID" value="NZ_JBHSIV010000009.1"/>
</dbReference>
<dbReference type="InterPro" id="IPR009040">
    <property type="entry name" value="Ferritin-like_diiron"/>
</dbReference>
<reference evidence="8" key="1">
    <citation type="journal article" date="2019" name="Int. J. Syst. Evol. Microbiol.">
        <title>The Global Catalogue of Microorganisms (GCM) 10K type strain sequencing project: providing services to taxonomists for standard genome sequencing and annotation.</title>
        <authorList>
            <consortium name="The Broad Institute Genomics Platform"/>
            <consortium name="The Broad Institute Genome Sequencing Center for Infectious Disease"/>
            <person name="Wu L."/>
            <person name="Ma J."/>
        </authorList>
    </citation>
    <scope>NUCLEOTIDE SEQUENCE [LARGE SCALE GENOMIC DNA]</scope>
    <source>
        <strain evidence="8">CGMCC 4.7093</strain>
    </source>
</reference>
<feature type="domain" description="Ferritin-like diiron" evidence="6">
    <location>
        <begin position="3"/>
        <end position="148"/>
    </location>
</feature>
<accession>A0ABV9YQB4</accession>
<evidence type="ECO:0000256" key="4">
    <source>
        <dbReference type="ARBA" id="ARBA00023004"/>
    </source>
</evidence>
<comment type="caution">
    <text evidence="7">The sequence shown here is derived from an EMBL/GenBank/DDBJ whole genome shotgun (WGS) entry which is preliminary data.</text>
</comment>
<protein>
    <recommendedName>
        <fullName evidence="5">Ferritin</fullName>
    </recommendedName>
</protein>
<dbReference type="InterPro" id="IPR001519">
    <property type="entry name" value="Ferritin"/>
</dbReference>
<dbReference type="PANTHER" id="PTHR11431:SF127">
    <property type="entry name" value="BACTERIAL NON-HEME FERRITIN"/>
    <property type="match status" value="1"/>
</dbReference>
<keyword evidence="8" id="KW-1185">Reference proteome</keyword>
<dbReference type="InterPro" id="IPR008331">
    <property type="entry name" value="Ferritin_DPS_dom"/>
</dbReference>
<evidence type="ECO:0000256" key="2">
    <source>
        <dbReference type="ARBA" id="ARBA00022723"/>
    </source>
</evidence>
<dbReference type="SUPFAM" id="SSF47240">
    <property type="entry name" value="Ferritin-like"/>
    <property type="match status" value="1"/>
</dbReference>
<evidence type="ECO:0000259" key="6">
    <source>
        <dbReference type="PROSITE" id="PS50905"/>
    </source>
</evidence>
<dbReference type="InterPro" id="IPR009078">
    <property type="entry name" value="Ferritin-like_SF"/>
</dbReference>
<name>A0ABV9YQB4_9PSEU</name>
<dbReference type="Proteomes" id="UP001595947">
    <property type="component" value="Unassembled WGS sequence"/>
</dbReference>
<keyword evidence="3" id="KW-0560">Oxidoreductase</keyword>
<proteinExistence type="predicted"/>
<dbReference type="InterPro" id="IPR012347">
    <property type="entry name" value="Ferritin-like"/>
</dbReference>
<evidence type="ECO:0000313" key="8">
    <source>
        <dbReference type="Proteomes" id="UP001595947"/>
    </source>
</evidence>
<keyword evidence="1 5" id="KW-0409">Iron storage</keyword>
<evidence type="ECO:0000313" key="7">
    <source>
        <dbReference type="EMBL" id="MFC5062756.1"/>
    </source>
</evidence>
<dbReference type="EMBL" id="JBHSIV010000009">
    <property type="protein sequence ID" value="MFC5062756.1"/>
    <property type="molecule type" value="Genomic_DNA"/>
</dbReference>
<gene>
    <name evidence="7" type="ORF">ACFPBZ_11110</name>
</gene>
<dbReference type="InterPro" id="IPR041719">
    <property type="entry name" value="Ferritin_prok"/>
</dbReference>
<organism evidence="7 8">
    <name type="scientific">Actinomycetospora atypica</name>
    <dbReference type="NCBI Taxonomy" id="1290095"/>
    <lineage>
        <taxon>Bacteria</taxon>
        <taxon>Bacillati</taxon>
        <taxon>Actinomycetota</taxon>
        <taxon>Actinomycetes</taxon>
        <taxon>Pseudonocardiales</taxon>
        <taxon>Pseudonocardiaceae</taxon>
        <taxon>Actinomycetospora</taxon>
    </lineage>
</organism>
<evidence type="ECO:0000256" key="5">
    <source>
        <dbReference type="RuleBase" id="RU361145"/>
    </source>
</evidence>
<sequence>MADATQLPFHELMRDQIRNEFTASQQYTAVAVYCDDEDLPQLAAHFYAQALEERNHAMGMVQYLLDNDVHVRIPGTDEVRNDFKSVEDVVELVLDQEKRVTDQITVLARTARDQGDYLGEQFMQWYLKEQVEEVASMTTLLRIVRRAGDNLFHVEDFVAREMSAVAGADPTMPPSAGGIATLAAGA</sequence>
<evidence type="ECO:0000256" key="1">
    <source>
        <dbReference type="ARBA" id="ARBA00022434"/>
    </source>
</evidence>
<dbReference type="Pfam" id="PF00210">
    <property type="entry name" value="Ferritin"/>
    <property type="match status" value="1"/>
</dbReference>